<dbReference type="Gene3D" id="3.30.700.10">
    <property type="entry name" value="Glycoprotein, Type 4 Pilin"/>
    <property type="match status" value="1"/>
</dbReference>
<comment type="subcellular location">
    <subcellularLocation>
        <location evidence="1">Cell inner membrane</location>
        <topology evidence="1">Single-pass membrane protein</topology>
    </subcellularLocation>
</comment>
<dbReference type="GO" id="GO:0005886">
    <property type="term" value="C:plasma membrane"/>
    <property type="evidence" value="ECO:0007669"/>
    <property type="project" value="UniProtKB-SubCell"/>
</dbReference>
<dbReference type="Pfam" id="PF07963">
    <property type="entry name" value="N_methyl"/>
    <property type="match status" value="1"/>
</dbReference>
<protein>
    <recommendedName>
        <fullName evidence="2">Type II secretion system protein H</fullName>
    </recommendedName>
    <alternativeName>
        <fullName evidence="10">General secretion pathway protein H</fullName>
    </alternativeName>
</protein>
<dbReference type="AlphaFoldDB" id="A0A840FZQ1"/>
<dbReference type="NCBIfam" id="TIGR02532">
    <property type="entry name" value="IV_pilin_GFxxxE"/>
    <property type="match status" value="1"/>
</dbReference>
<keyword evidence="5" id="KW-0997">Cell inner membrane</keyword>
<feature type="transmembrane region" description="Helical" evidence="11">
    <location>
        <begin position="20"/>
        <end position="42"/>
    </location>
</feature>
<accession>A0A840FZQ1</accession>
<keyword evidence="6 11" id="KW-0812">Transmembrane</keyword>
<evidence type="ECO:0000313" key="13">
    <source>
        <dbReference type="EMBL" id="MBB4222601.1"/>
    </source>
</evidence>
<evidence type="ECO:0000256" key="6">
    <source>
        <dbReference type="ARBA" id="ARBA00022692"/>
    </source>
</evidence>
<evidence type="ECO:0000256" key="5">
    <source>
        <dbReference type="ARBA" id="ARBA00022519"/>
    </source>
</evidence>
<dbReference type="SUPFAM" id="SSF54523">
    <property type="entry name" value="Pili subunits"/>
    <property type="match status" value="1"/>
</dbReference>
<evidence type="ECO:0000256" key="3">
    <source>
        <dbReference type="ARBA" id="ARBA00022475"/>
    </source>
</evidence>
<dbReference type="GO" id="GO:0015628">
    <property type="term" value="P:protein secretion by the type II secretion system"/>
    <property type="evidence" value="ECO:0007669"/>
    <property type="project" value="InterPro"/>
</dbReference>
<dbReference type="GO" id="GO:0015627">
    <property type="term" value="C:type II protein secretion system complex"/>
    <property type="evidence" value="ECO:0007669"/>
    <property type="project" value="InterPro"/>
</dbReference>
<sequence length="209" mass="21654">MLNVGFGHLSRRRATTGFTLIELMVTIAVLAVMLGIAAPLLIDFVRNNKVRAVANTLQNGLRTAQTEAMRRNQQVVFILTNATPSGNTPVAAAVNGKHWAAYTVVPDGSSESMALLDTGVIDDVGSEVAITGPAVLCFSSLGRLKVNSAPGITGASCELPSGGPAQVYGVALTQATRSLRVLVSVGGQVRMCDPSKTFDATTTPDGCPA</sequence>
<name>A0A840FZQ1_9BURK</name>
<dbReference type="InterPro" id="IPR022346">
    <property type="entry name" value="T2SS_GspH"/>
</dbReference>
<comment type="caution">
    <text evidence="13">The sequence shown here is derived from an EMBL/GenBank/DDBJ whole genome shotgun (WGS) entry which is preliminary data.</text>
</comment>
<dbReference type="InterPro" id="IPR012902">
    <property type="entry name" value="N_methyl_site"/>
</dbReference>
<keyword evidence="8 11" id="KW-0472">Membrane</keyword>
<evidence type="ECO:0000256" key="10">
    <source>
        <dbReference type="ARBA" id="ARBA00030775"/>
    </source>
</evidence>
<dbReference type="Pfam" id="PF12019">
    <property type="entry name" value="GspH"/>
    <property type="match status" value="1"/>
</dbReference>
<evidence type="ECO:0000256" key="4">
    <source>
        <dbReference type="ARBA" id="ARBA00022481"/>
    </source>
</evidence>
<dbReference type="EMBL" id="JACIFZ010000003">
    <property type="protein sequence ID" value="MBB4222601.1"/>
    <property type="molecule type" value="Genomic_DNA"/>
</dbReference>
<comment type="similarity">
    <text evidence="9">Belongs to the GSP H family.</text>
</comment>
<feature type="domain" description="General secretion pathway GspH" evidence="12">
    <location>
        <begin position="54"/>
        <end position="186"/>
    </location>
</feature>
<organism evidence="13 14">
    <name type="scientific">Variovorax guangxiensis</name>
    <dbReference type="NCBI Taxonomy" id="1775474"/>
    <lineage>
        <taxon>Bacteria</taxon>
        <taxon>Pseudomonadati</taxon>
        <taxon>Pseudomonadota</taxon>
        <taxon>Betaproteobacteria</taxon>
        <taxon>Burkholderiales</taxon>
        <taxon>Comamonadaceae</taxon>
        <taxon>Variovorax</taxon>
    </lineage>
</organism>
<dbReference type="PROSITE" id="PS00409">
    <property type="entry name" value="PROKAR_NTER_METHYL"/>
    <property type="match status" value="1"/>
</dbReference>
<evidence type="ECO:0000256" key="9">
    <source>
        <dbReference type="ARBA" id="ARBA00025772"/>
    </source>
</evidence>
<keyword evidence="7 11" id="KW-1133">Transmembrane helix</keyword>
<gene>
    <name evidence="13" type="ORF">GGD71_003381</name>
</gene>
<keyword evidence="4" id="KW-0488">Methylation</keyword>
<dbReference type="InterPro" id="IPR045584">
    <property type="entry name" value="Pilin-like"/>
</dbReference>
<proteinExistence type="inferred from homology"/>
<evidence type="ECO:0000313" key="14">
    <source>
        <dbReference type="Proteomes" id="UP000524450"/>
    </source>
</evidence>
<evidence type="ECO:0000256" key="7">
    <source>
        <dbReference type="ARBA" id="ARBA00022989"/>
    </source>
</evidence>
<evidence type="ECO:0000256" key="8">
    <source>
        <dbReference type="ARBA" id="ARBA00023136"/>
    </source>
</evidence>
<evidence type="ECO:0000256" key="1">
    <source>
        <dbReference type="ARBA" id="ARBA00004377"/>
    </source>
</evidence>
<evidence type="ECO:0000256" key="11">
    <source>
        <dbReference type="SAM" id="Phobius"/>
    </source>
</evidence>
<dbReference type="Proteomes" id="UP000524450">
    <property type="component" value="Unassembled WGS sequence"/>
</dbReference>
<evidence type="ECO:0000256" key="2">
    <source>
        <dbReference type="ARBA" id="ARBA00021549"/>
    </source>
</evidence>
<reference evidence="13 14" key="1">
    <citation type="submission" date="2020-08" db="EMBL/GenBank/DDBJ databases">
        <title>Genomic Encyclopedia of Type Strains, Phase IV (KMG-V): Genome sequencing to study the core and pangenomes of soil and plant-associated prokaryotes.</title>
        <authorList>
            <person name="Whitman W."/>
        </authorList>
    </citation>
    <scope>NUCLEOTIDE SEQUENCE [LARGE SCALE GENOMIC DNA]</scope>
    <source>
        <strain evidence="13 14">34/80</strain>
    </source>
</reference>
<evidence type="ECO:0000259" key="12">
    <source>
        <dbReference type="Pfam" id="PF12019"/>
    </source>
</evidence>
<keyword evidence="3" id="KW-1003">Cell membrane</keyword>
<dbReference type="RefSeq" id="WP_184639336.1">
    <property type="nucleotide sequence ID" value="NZ_JACIFZ010000003.1"/>
</dbReference>